<evidence type="ECO:0000313" key="1">
    <source>
        <dbReference type="EMBL" id="KAJ8892235.1"/>
    </source>
</evidence>
<organism evidence="1 2">
    <name type="scientific">Dryococelus australis</name>
    <dbReference type="NCBI Taxonomy" id="614101"/>
    <lineage>
        <taxon>Eukaryota</taxon>
        <taxon>Metazoa</taxon>
        <taxon>Ecdysozoa</taxon>
        <taxon>Arthropoda</taxon>
        <taxon>Hexapoda</taxon>
        <taxon>Insecta</taxon>
        <taxon>Pterygota</taxon>
        <taxon>Neoptera</taxon>
        <taxon>Polyneoptera</taxon>
        <taxon>Phasmatodea</taxon>
        <taxon>Verophasmatodea</taxon>
        <taxon>Anareolatae</taxon>
        <taxon>Phasmatidae</taxon>
        <taxon>Eurycanthinae</taxon>
        <taxon>Dryococelus</taxon>
    </lineage>
</organism>
<proteinExistence type="predicted"/>
<name>A0ABQ9I6I6_9NEOP</name>
<comment type="caution">
    <text evidence="1">The sequence shown here is derived from an EMBL/GenBank/DDBJ whole genome shotgun (WGS) entry which is preliminary data.</text>
</comment>
<dbReference type="EMBL" id="JARBHB010000002">
    <property type="protein sequence ID" value="KAJ8892235.1"/>
    <property type="molecule type" value="Genomic_DNA"/>
</dbReference>
<gene>
    <name evidence="1" type="ORF">PR048_004815</name>
</gene>
<reference evidence="1 2" key="1">
    <citation type="submission" date="2023-02" db="EMBL/GenBank/DDBJ databases">
        <title>LHISI_Scaffold_Assembly.</title>
        <authorList>
            <person name="Stuart O.P."/>
            <person name="Cleave R."/>
            <person name="Magrath M.J.L."/>
            <person name="Mikheyev A.S."/>
        </authorList>
    </citation>
    <scope>NUCLEOTIDE SEQUENCE [LARGE SCALE GENOMIC DNA]</scope>
    <source>
        <strain evidence="1">Daus_M_001</strain>
        <tissue evidence="1">Leg muscle</tissue>
    </source>
</reference>
<dbReference type="Proteomes" id="UP001159363">
    <property type="component" value="Chromosome 2"/>
</dbReference>
<keyword evidence="2" id="KW-1185">Reference proteome</keyword>
<accession>A0ABQ9I6I6</accession>
<protein>
    <submittedName>
        <fullName evidence="1">Uncharacterized protein</fullName>
    </submittedName>
</protein>
<sequence length="460" mass="50370">METRNLVEDTGTHTSVEGGSVVGKSWVSLWSSVGQKGIGIVHPSLCTWPTAGLFDGQEHPSWFPATGLIVCEAMNQSPLLLVFICSSRFVKMFVSEGNLRLKRGGACPATQEVQAGNPQDVQVGPSMESVISHIRDSGRVKASLRDAAGHKQCGGGKGMGLATKKEGKRVQMFSTEVNGCDLGAGREQCVSNAPRREVFKIVIASKRGDKKCSALQRPNKPTPVLEGYATPAPRRMLIMSFSSSRVQPSLLRLSFLSRACGRTRTPTAAWEGRTLSSWQLGKFTSTPALQLEQDSSTPVTTQETGPEAIGIYLEGHAAASGFSVHPQLLLHIRLDTLTATAAERYTAFNSMHHKHGGLWSRQRRHERRPIGRQHTTDNLIVNSNPTELLPSEPEHLFLCYDTIIPPTHESPLKLWLDWCPPDDDQEDTPPKQLETELPTCTPDHPVPPHQALRPILVLLS</sequence>
<evidence type="ECO:0000313" key="2">
    <source>
        <dbReference type="Proteomes" id="UP001159363"/>
    </source>
</evidence>